<dbReference type="EMBL" id="JACHLN010000001">
    <property type="protein sequence ID" value="MBB4837788.1"/>
    <property type="molecule type" value="Genomic_DNA"/>
</dbReference>
<organism evidence="1 2">
    <name type="scientific">Sphingomonas kyeonggiensis</name>
    <dbReference type="NCBI Taxonomy" id="1268553"/>
    <lineage>
        <taxon>Bacteria</taxon>
        <taxon>Pseudomonadati</taxon>
        <taxon>Pseudomonadota</taxon>
        <taxon>Alphaproteobacteria</taxon>
        <taxon>Sphingomonadales</taxon>
        <taxon>Sphingomonadaceae</taxon>
        <taxon>Sphingomonas</taxon>
    </lineage>
</organism>
<accession>A0A7W7JYQ8</accession>
<dbReference type="Proteomes" id="UP000575241">
    <property type="component" value="Unassembled WGS sequence"/>
</dbReference>
<evidence type="ECO:0000313" key="1">
    <source>
        <dbReference type="EMBL" id="MBB4837788.1"/>
    </source>
</evidence>
<sequence>MLPIIQFDPATMSLLYDAQLVGGRDGGGPIQQAVAAVTQGRSDEAIAILASIDDDKTFNRGLQMVSAIWHEKRHFLDFVLSNYGAFRFRQFVEMYANMPLILREGQETGKIHVPLEIYADPVRSAVAKVENPSAHLASLASVLTRRRKMIERDRAQEQTRFGRLELGGEAQLECMAFLAQLDFVGTYFGEEGMRRFYGSLFDAGQFAAKYLSLIETAGRLGVVQGDVTAEDAITIDPSLLECILFASLQTDYFGASAPGYAATSYPAERFAAISVELTQSGKLPQPGAAPLTPEDCWELVDQACRTIFGESIEGAIARDLARFRAQTVDKMRGNIPPALETMMEDYLGLRERMLEEFRQDPGKFIFSARFTSDLADRLQPNYVMAASGGDLGDPPRGYHLIMGYEHEKGTAGGKDLPYRKWWWACAPTHQGAAPDRLGFANPSVWYSVMDFYAPTAKLLMNGRRLRTLIGPELLFAQQRLKNDFQIEIEIYPSFAFPDETLPVEVFYYYYGTDRLKCDLSSVPLTRPEGVAINPWTLRRWPGLARHMIAALGDHDFAYFTFVRDWSPWVISSAAYDEIRPLMA</sequence>
<dbReference type="RefSeq" id="WP_184162881.1">
    <property type="nucleotide sequence ID" value="NZ_JACHLN010000001.1"/>
</dbReference>
<comment type="caution">
    <text evidence="1">The sequence shown here is derived from an EMBL/GenBank/DDBJ whole genome shotgun (WGS) entry which is preliminary data.</text>
</comment>
<keyword evidence="2" id="KW-1185">Reference proteome</keyword>
<dbReference type="AlphaFoldDB" id="A0A7W7JYQ8"/>
<gene>
    <name evidence="1" type="ORF">HNP52_000839</name>
</gene>
<reference evidence="1 2" key="1">
    <citation type="submission" date="2020-08" db="EMBL/GenBank/DDBJ databases">
        <title>Functional genomics of gut bacteria from endangered species of beetles.</title>
        <authorList>
            <person name="Carlos-Shanley C."/>
        </authorList>
    </citation>
    <scope>NUCLEOTIDE SEQUENCE [LARGE SCALE GENOMIC DNA]</scope>
    <source>
        <strain evidence="1 2">S00224</strain>
    </source>
</reference>
<proteinExistence type="predicted"/>
<protein>
    <submittedName>
        <fullName evidence="1">Uncharacterized protein</fullName>
    </submittedName>
</protein>
<evidence type="ECO:0000313" key="2">
    <source>
        <dbReference type="Proteomes" id="UP000575241"/>
    </source>
</evidence>
<name>A0A7W7JYQ8_9SPHN</name>